<dbReference type="InterPro" id="IPR045601">
    <property type="entry name" value="DUF6455"/>
</dbReference>
<dbReference type="Proteomes" id="UP001235094">
    <property type="component" value="Unassembled WGS sequence"/>
</dbReference>
<comment type="caution">
    <text evidence="2">The sequence shown here is derived from an EMBL/GenBank/DDBJ whole genome shotgun (WGS) entry which is preliminary data.</text>
</comment>
<organism evidence="2 3">
    <name type="scientific">Ancylobacter amanitiformis</name>
    <dbReference type="NCBI Taxonomy" id="217069"/>
    <lineage>
        <taxon>Bacteria</taxon>
        <taxon>Pseudomonadati</taxon>
        <taxon>Pseudomonadota</taxon>
        <taxon>Alphaproteobacteria</taxon>
        <taxon>Hyphomicrobiales</taxon>
        <taxon>Xanthobacteraceae</taxon>
        <taxon>Ancylobacter</taxon>
    </lineage>
</organism>
<dbReference type="Pfam" id="PF20056">
    <property type="entry name" value="DUF6455"/>
    <property type="match status" value="1"/>
</dbReference>
<evidence type="ECO:0000313" key="3">
    <source>
        <dbReference type="Proteomes" id="UP001235094"/>
    </source>
</evidence>
<protein>
    <recommendedName>
        <fullName evidence="1">DUF6455 domain-containing protein</fullName>
    </recommendedName>
</protein>
<name>A0ABU0LPQ3_9HYPH</name>
<gene>
    <name evidence="2" type="ORF">QOZ99_001574</name>
</gene>
<dbReference type="RefSeq" id="WP_306889415.1">
    <property type="nucleotide sequence ID" value="NZ_JAUSVR010000004.1"/>
</dbReference>
<sequence>MRVDTIDERLALFRRMMEHAGLTPEEPSLAADELAAAAQRCLGCRVADECRSWLGEVPQEQPLPGFCRNAEPFRDWVCRQVAAEVAYLDDSIGRLEAARTAQDRDGTGV</sequence>
<keyword evidence="3" id="KW-1185">Reference proteome</keyword>
<dbReference type="EMBL" id="JAUSVR010000004">
    <property type="protein sequence ID" value="MDQ0510686.1"/>
    <property type="molecule type" value="Genomic_DNA"/>
</dbReference>
<accession>A0ABU0LPQ3</accession>
<feature type="domain" description="DUF6455" evidence="1">
    <location>
        <begin position="4"/>
        <end position="75"/>
    </location>
</feature>
<reference evidence="2 3" key="1">
    <citation type="submission" date="2023-07" db="EMBL/GenBank/DDBJ databases">
        <title>Genomic Encyclopedia of Type Strains, Phase IV (KMG-IV): sequencing the most valuable type-strain genomes for metagenomic binning, comparative biology and taxonomic classification.</title>
        <authorList>
            <person name="Goeker M."/>
        </authorList>
    </citation>
    <scope>NUCLEOTIDE SEQUENCE [LARGE SCALE GENOMIC DNA]</scope>
    <source>
        <strain evidence="2 3">DSM 15561</strain>
    </source>
</reference>
<evidence type="ECO:0000313" key="2">
    <source>
        <dbReference type="EMBL" id="MDQ0510686.1"/>
    </source>
</evidence>
<evidence type="ECO:0000259" key="1">
    <source>
        <dbReference type="Pfam" id="PF20056"/>
    </source>
</evidence>
<proteinExistence type="predicted"/>